<dbReference type="InterPro" id="IPR050237">
    <property type="entry name" value="ATP-dep_AMP-bd_enzyme"/>
</dbReference>
<dbReference type="InterPro" id="IPR042099">
    <property type="entry name" value="ANL_N_sf"/>
</dbReference>
<organism evidence="2 3">
    <name type="scientific">Dendrosporobacter quercicolus</name>
    <dbReference type="NCBI Taxonomy" id="146817"/>
    <lineage>
        <taxon>Bacteria</taxon>
        <taxon>Bacillati</taxon>
        <taxon>Bacillota</taxon>
        <taxon>Negativicutes</taxon>
        <taxon>Selenomonadales</taxon>
        <taxon>Sporomusaceae</taxon>
        <taxon>Dendrosporobacter</taxon>
    </lineage>
</organism>
<dbReference type="Proteomes" id="UP000214880">
    <property type="component" value="Unassembled WGS sequence"/>
</dbReference>
<evidence type="ECO:0000259" key="1">
    <source>
        <dbReference type="Pfam" id="PF00501"/>
    </source>
</evidence>
<dbReference type="AlphaFoldDB" id="A0A1G9LT19"/>
<proteinExistence type="predicted"/>
<gene>
    <name evidence="2" type="ORF">SAMN04488502_101458</name>
</gene>
<dbReference type="InterPro" id="IPR000873">
    <property type="entry name" value="AMP-dep_synth/lig_dom"/>
</dbReference>
<evidence type="ECO:0000313" key="3">
    <source>
        <dbReference type="Proteomes" id="UP000214880"/>
    </source>
</evidence>
<dbReference type="Pfam" id="PF00501">
    <property type="entry name" value="AMP-binding"/>
    <property type="match status" value="1"/>
</dbReference>
<dbReference type="GO" id="GO:0016878">
    <property type="term" value="F:acid-thiol ligase activity"/>
    <property type="evidence" value="ECO:0007669"/>
    <property type="project" value="UniProtKB-ARBA"/>
</dbReference>
<name>A0A1G9LT19_9FIRM</name>
<dbReference type="InterPro" id="IPR045851">
    <property type="entry name" value="AMP-bd_C_sf"/>
</dbReference>
<keyword evidence="3" id="KW-1185">Reference proteome</keyword>
<dbReference type="PANTHER" id="PTHR43767">
    <property type="entry name" value="LONG-CHAIN-FATTY-ACID--COA LIGASE"/>
    <property type="match status" value="1"/>
</dbReference>
<dbReference type="STRING" id="146817.SAMN04488502_101458"/>
<sequence>MGGILISIVQQREYILKQEEDSGGTFLHQTCLQCDRSENLALHLLGESTALSYGALDAASLTFALHLQAAGIGKGTRIAVLAGVSAEFVVALLAVSRCGAAFSPVDTSLRGISLSSLMERLRPDAVITTKAYVQRVFDVLGEGFSVFVFSGRRFCAQEAGLWGDWRQGAECRQWRLPFTLPDRAFASPLPPESMPDDDLLLMPTSGSTGEQKFVRLSHRALLFNTRAHVASFGIVGPFKALQILEVSYSYGLIASVLGVLVAGGSLVIPAHNTARSVREAIETARPEICLGSPALFDYLIDNCSEKERVVFRHLRKIGIGGDRCRAPLREKISAAFPEAEVFVTYGVTEAGPRVSTLPAGQLLLRPDSVGLPLEGIAVEVVDTEGKPCPPGKEGVLRVRTPSRMNGYLFDDTPLEPDGWITLGDLASLDEAGYLTIHGRRDRQIKHRGRRINLAQIEKVLESLAGVVLAKVEVDNGMDRLRAVVFHRAGESSDFERQLVVHCRRNLPPRLVPEEITLRSADGMYFFKGRPLSLSGSQRAFGEK</sequence>
<keyword evidence="2" id="KW-0436">Ligase</keyword>
<dbReference type="Gene3D" id="3.30.300.30">
    <property type="match status" value="1"/>
</dbReference>
<dbReference type="SUPFAM" id="SSF56801">
    <property type="entry name" value="Acetyl-CoA synthetase-like"/>
    <property type="match status" value="1"/>
</dbReference>
<dbReference type="Gene3D" id="3.40.50.12780">
    <property type="entry name" value="N-terminal domain of ligase-like"/>
    <property type="match status" value="1"/>
</dbReference>
<feature type="domain" description="AMP-dependent synthetase/ligase" evidence="1">
    <location>
        <begin position="41"/>
        <end position="408"/>
    </location>
</feature>
<dbReference type="RefSeq" id="WP_092067869.1">
    <property type="nucleotide sequence ID" value="NZ_FNHB01000001.1"/>
</dbReference>
<accession>A0A1G9LT19</accession>
<reference evidence="2 3" key="1">
    <citation type="submission" date="2016-10" db="EMBL/GenBank/DDBJ databases">
        <authorList>
            <person name="de Groot N.N."/>
        </authorList>
    </citation>
    <scope>NUCLEOTIDE SEQUENCE [LARGE SCALE GENOMIC DNA]</scope>
    <source>
        <strain evidence="2 3">DSM 1736</strain>
    </source>
</reference>
<dbReference type="PANTHER" id="PTHR43767:SF1">
    <property type="entry name" value="NONRIBOSOMAL PEPTIDE SYNTHASE PES1 (EUROFUNG)-RELATED"/>
    <property type="match status" value="1"/>
</dbReference>
<protein>
    <submittedName>
        <fullName evidence="2">Acyl-CoA synthetase (AMP-forming)/AMP-acid ligase II</fullName>
    </submittedName>
</protein>
<dbReference type="EMBL" id="FNHB01000001">
    <property type="protein sequence ID" value="SDL65053.1"/>
    <property type="molecule type" value="Genomic_DNA"/>
</dbReference>
<evidence type="ECO:0000313" key="2">
    <source>
        <dbReference type="EMBL" id="SDL65053.1"/>
    </source>
</evidence>
<dbReference type="CDD" id="cd04433">
    <property type="entry name" value="AFD_class_I"/>
    <property type="match status" value="1"/>
</dbReference>